<evidence type="ECO:0000313" key="1">
    <source>
        <dbReference type="EMBL" id="RXG89087.1"/>
    </source>
</evidence>
<dbReference type="AlphaFoldDB" id="A0A4Q0QNC1"/>
<protein>
    <submittedName>
        <fullName evidence="2">Uncharacterized protein</fullName>
    </submittedName>
</protein>
<keyword evidence="3" id="KW-1185">Reference proteome</keyword>
<reference evidence="2 4" key="1">
    <citation type="submission" date="2018-11" db="EMBL/GenBank/DDBJ databases">
        <title>Bradyrhizobium sp. nov., isolated from effective nodules of peanut in China.</title>
        <authorList>
            <person name="Li Y."/>
        </authorList>
    </citation>
    <scope>NUCLEOTIDE SEQUENCE [LARGE SCALE GENOMIC DNA]</scope>
    <source>
        <strain evidence="2 4">CCBAU 51770</strain>
        <strain evidence="1 3">CCBAU 51781</strain>
    </source>
</reference>
<dbReference type="RefSeq" id="WP_128932127.1">
    <property type="nucleotide sequence ID" value="NZ_CP022221.1"/>
</dbReference>
<accession>A0A4Q0QNC1</accession>
<dbReference type="EMBL" id="RKMK01000015">
    <property type="protein sequence ID" value="RXG95792.1"/>
    <property type="molecule type" value="Genomic_DNA"/>
</dbReference>
<comment type="caution">
    <text evidence="2">The sequence shown here is derived from an EMBL/GenBank/DDBJ whole genome shotgun (WGS) entry which is preliminary data.</text>
</comment>
<dbReference type="EMBL" id="RDRA01000021">
    <property type="protein sequence ID" value="RXG89087.1"/>
    <property type="molecule type" value="Genomic_DNA"/>
</dbReference>
<evidence type="ECO:0000313" key="2">
    <source>
        <dbReference type="EMBL" id="RXG95792.1"/>
    </source>
</evidence>
<name>A0A4Q0QNC1_9BRAD</name>
<evidence type="ECO:0000313" key="3">
    <source>
        <dbReference type="Proteomes" id="UP000289946"/>
    </source>
</evidence>
<gene>
    <name evidence="2" type="ORF">EAS61_18290</name>
    <name evidence="1" type="ORF">EAS62_31375</name>
</gene>
<dbReference type="Proteomes" id="UP000289946">
    <property type="component" value="Unassembled WGS sequence"/>
</dbReference>
<organism evidence="2 4">
    <name type="scientific">Bradyrhizobium zhanjiangense</name>
    <dbReference type="NCBI Taxonomy" id="1325107"/>
    <lineage>
        <taxon>Bacteria</taxon>
        <taxon>Pseudomonadati</taxon>
        <taxon>Pseudomonadota</taxon>
        <taxon>Alphaproteobacteria</taxon>
        <taxon>Hyphomicrobiales</taxon>
        <taxon>Nitrobacteraceae</taxon>
        <taxon>Bradyrhizobium</taxon>
    </lineage>
</organism>
<proteinExistence type="predicted"/>
<dbReference type="Proteomes" id="UP000290174">
    <property type="component" value="Unassembled WGS sequence"/>
</dbReference>
<sequence>MAFQDADKVRWQESLSVLPSPADQIPKINGPLTGLRGWHDRPGTMERLRRARFIRLAHAEMMDQANIPATSRSKRSRIALPIDRKLTWPELVWQQIDIAQYIDQHA</sequence>
<evidence type="ECO:0000313" key="4">
    <source>
        <dbReference type="Proteomes" id="UP000290174"/>
    </source>
</evidence>